<proteinExistence type="predicted"/>
<evidence type="ECO:0000313" key="3">
    <source>
        <dbReference type="Proteomes" id="UP000729402"/>
    </source>
</evidence>
<reference evidence="2" key="1">
    <citation type="journal article" date="2021" name="bioRxiv">
        <title>Whole Genome Assembly and Annotation of Northern Wild Rice, Zizania palustris L., Supports a Whole Genome Duplication in the Zizania Genus.</title>
        <authorList>
            <person name="Haas M."/>
            <person name="Kono T."/>
            <person name="Macchietto M."/>
            <person name="Millas R."/>
            <person name="McGilp L."/>
            <person name="Shao M."/>
            <person name="Duquette J."/>
            <person name="Hirsch C.N."/>
            <person name="Kimball J."/>
        </authorList>
    </citation>
    <scope>NUCLEOTIDE SEQUENCE</scope>
    <source>
        <tissue evidence="2">Fresh leaf tissue</tissue>
    </source>
</reference>
<evidence type="ECO:0000313" key="2">
    <source>
        <dbReference type="EMBL" id="KAG8072204.1"/>
    </source>
</evidence>
<dbReference type="EMBL" id="JAAALK010000283">
    <property type="protein sequence ID" value="KAG8072204.1"/>
    <property type="molecule type" value="Genomic_DNA"/>
</dbReference>
<feature type="region of interest" description="Disordered" evidence="1">
    <location>
        <begin position="1"/>
        <end position="26"/>
    </location>
</feature>
<dbReference type="PANTHER" id="PTHR45125:SF3">
    <property type="entry name" value="NO-APICAL-MERISTEM-ASSOCIATED CARBOXY-TERMINAL DOMAIN PROTEIN"/>
    <property type="match status" value="1"/>
</dbReference>
<evidence type="ECO:0000256" key="1">
    <source>
        <dbReference type="SAM" id="MobiDB-lite"/>
    </source>
</evidence>
<gene>
    <name evidence="2" type="ORF">GUJ93_ZPchr0006g42898</name>
</gene>
<keyword evidence="3" id="KW-1185">Reference proteome</keyword>
<dbReference type="PANTHER" id="PTHR45125">
    <property type="entry name" value="F21J9.4-RELATED"/>
    <property type="match status" value="1"/>
</dbReference>
<dbReference type="OrthoDB" id="680504at2759"/>
<sequence length="207" mass="23156">MAPSATARPHVQEVHSQPLHQSTPSSAHLDWMMPEYSTMSSQGNYYTNLLSQQGVDVSDYADNVDVENELPELNDMNSQPKAKGRSKNSSEEEDLLLVSAYLNVGKNAITGRDQKDDRRNESGKTINDKIGEAKAMFLQMRKKPFSVFHCWDLLKDERKYASQCSPESQMANEDAQPNAERPLGRKAEKERVRKPTSGAFVPNPGNA</sequence>
<organism evidence="2 3">
    <name type="scientific">Zizania palustris</name>
    <name type="common">Northern wild rice</name>
    <dbReference type="NCBI Taxonomy" id="103762"/>
    <lineage>
        <taxon>Eukaryota</taxon>
        <taxon>Viridiplantae</taxon>
        <taxon>Streptophyta</taxon>
        <taxon>Embryophyta</taxon>
        <taxon>Tracheophyta</taxon>
        <taxon>Spermatophyta</taxon>
        <taxon>Magnoliopsida</taxon>
        <taxon>Liliopsida</taxon>
        <taxon>Poales</taxon>
        <taxon>Poaceae</taxon>
        <taxon>BOP clade</taxon>
        <taxon>Oryzoideae</taxon>
        <taxon>Oryzeae</taxon>
        <taxon>Zizaniinae</taxon>
        <taxon>Zizania</taxon>
    </lineage>
</organism>
<feature type="compositionally biased region" description="Basic and acidic residues" evidence="1">
    <location>
        <begin position="182"/>
        <end position="193"/>
    </location>
</feature>
<feature type="compositionally biased region" description="Polar residues" evidence="1">
    <location>
        <begin position="162"/>
        <end position="171"/>
    </location>
</feature>
<name>A0A8J5T8D9_ZIZPA</name>
<feature type="region of interest" description="Disordered" evidence="1">
    <location>
        <begin position="161"/>
        <end position="207"/>
    </location>
</feature>
<feature type="region of interest" description="Disordered" evidence="1">
    <location>
        <begin position="70"/>
        <end position="91"/>
    </location>
</feature>
<feature type="compositionally biased region" description="Polar residues" evidence="1">
    <location>
        <begin position="14"/>
        <end position="26"/>
    </location>
</feature>
<evidence type="ECO:0008006" key="4">
    <source>
        <dbReference type="Google" id="ProtNLM"/>
    </source>
</evidence>
<dbReference type="AlphaFoldDB" id="A0A8J5T8D9"/>
<comment type="caution">
    <text evidence="2">The sequence shown here is derived from an EMBL/GenBank/DDBJ whole genome shotgun (WGS) entry which is preliminary data.</text>
</comment>
<dbReference type="Proteomes" id="UP000729402">
    <property type="component" value="Unassembled WGS sequence"/>
</dbReference>
<accession>A0A8J5T8D9</accession>
<protein>
    <recommendedName>
        <fullName evidence="4">No apical meristem-associated C-terminal domain-containing protein</fullName>
    </recommendedName>
</protein>
<reference evidence="2" key="2">
    <citation type="submission" date="2021-02" db="EMBL/GenBank/DDBJ databases">
        <authorList>
            <person name="Kimball J.A."/>
            <person name="Haas M.W."/>
            <person name="Macchietto M."/>
            <person name="Kono T."/>
            <person name="Duquette J."/>
            <person name="Shao M."/>
        </authorList>
    </citation>
    <scope>NUCLEOTIDE SEQUENCE</scope>
    <source>
        <tissue evidence="2">Fresh leaf tissue</tissue>
    </source>
</reference>